<keyword evidence="5" id="KW-0804">Transcription</keyword>
<dbReference type="GO" id="GO:0006355">
    <property type="term" value="P:regulation of DNA-templated transcription"/>
    <property type="evidence" value="ECO:0007669"/>
    <property type="project" value="TreeGrafter"/>
</dbReference>
<evidence type="ECO:0000256" key="4">
    <source>
        <dbReference type="ARBA" id="ARBA00023125"/>
    </source>
</evidence>
<evidence type="ECO:0000313" key="12">
    <source>
        <dbReference type="Proteomes" id="UP001431572"/>
    </source>
</evidence>
<evidence type="ECO:0000256" key="1">
    <source>
        <dbReference type="ARBA" id="ARBA00022553"/>
    </source>
</evidence>
<sequence length="258" mass="28924">MSLPEEQNKPETYTNKSKKIRYDLAKIRASEPPRILLVDDDSATQESLAYVLRKEGYKVAVASNGEEGLHLLDEFSPDVLCIDYMMPGMDGQELARRIRDRHDLLYIPIVMLTAAGNIESIRLASLNSGVDAYLNKPISKEELKVTIVSMLRIKAAQDKMLEALDKVAEVQDELLLYEREKSQLEAIQGIIAAFTGELTQPLKVAMMAVDKLTGLVEQDTEISFESKTSKEIYLKIIKDALGKAQSALLRLSEEKQVH</sequence>
<dbReference type="PANTHER" id="PTHR48111">
    <property type="entry name" value="REGULATOR OF RPOS"/>
    <property type="match status" value="1"/>
</dbReference>
<name>A0A8T7M6Y6_9CHLR</name>
<keyword evidence="12" id="KW-1185">Reference proteome</keyword>
<dbReference type="GO" id="GO:0032993">
    <property type="term" value="C:protein-DNA complex"/>
    <property type="evidence" value="ECO:0007669"/>
    <property type="project" value="TreeGrafter"/>
</dbReference>
<dbReference type="Proteomes" id="UP000521676">
    <property type="component" value="Unassembled WGS sequence"/>
</dbReference>
<dbReference type="PROSITE" id="PS50110">
    <property type="entry name" value="RESPONSE_REGULATORY"/>
    <property type="match status" value="1"/>
</dbReference>
<evidence type="ECO:0000256" key="7">
    <source>
        <dbReference type="SAM" id="Coils"/>
    </source>
</evidence>
<dbReference type="Pfam" id="PF00072">
    <property type="entry name" value="Response_reg"/>
    <property type="match status" value="1"/>
</dbReference>
<dbReference type="SUPFAM" id="SSF52172">
    <property type="entry name" value="CheY-like"/>
    <property type="match status" value="1"/>
</dbReference>
<keyword evidence="3" id="KW-0805">Transcription regulation</keyword>
<dbReference type="GO" id="GO:0005829">
    <property type="term" value="C:cytosol"/>
    <property type="evidence" value="ECO:0007669"/>
    <property type="project" value="TreeGrafter"/>
</dbReference>
<feature type="modified residue" description="4-aspartylphosphate" evidence="6">
    <location>
        <position position="83"/>
    </location>
</feature>
<keyword evidence="7" id="KW-0175">Coiled coil</keyword>
<dbReference type="EMBL" id="CP128400">
    <property type="protein sequence ID" value="WJW69688.1"/>
    <property type="molecule type" value="Genomic_DNA"/>
</dbReference>
<dbReference type="SMART" id="SM00448">
    <property type="entry name" value="REC"/>
    <property type="match status" value="1"/>
</dbReference>
<evidence type="ECO:0000313" key="11">
    <source>
        <dbReference type="Proteomes" id="UP000521676"/>
    </source>
</evidence>
<dbReference type="AlphaFoldDB" id="A0A8T7M6Y6"/>
<dbReference type="EMBL" id="JACATZ010000003">
    <property type="protein sequence ID" value="NWJ47783.1"/>
    <property type="molecule type" value="Genomic_DNA"/>
</dbReference>
<reference evidence="9 11" key="1">
    <citation type="submission" date="2020-06" db="EMBL/GenBank/DDBJ databases">
        <title>Anoxygenic phototrophic Chloroflexota member uses a Type I reaction center.</title>
        <authorList>
            <person name="Tsuji J.M."/>
            <person name="Shaw N.A."/>
            <person name="Nagashima S."/>
            <person name="Venkiteswaran J."/>
            <person name="Schiff S.L."/>
            <person name="Hanada S."/>
            <person name="Tank M."/>
            <person name="Neufeld J.D."/>
        </authorList>
    </citation>
    <scope>NUCLEOTIDE SEQUENCE [LARGE SCALE GENOMIC DNA]</scope>
    <source>
        <strain evidence="9">L227-S17</strain>
    </source>
</reference>
<protein>
    <submittedName>
        <fullName evidence="9">Response regulator</fullName>
    </submittedName>
</protein>
<dbReference type="PANTHER" id="PTHR48111:SF1">
    <property type="entry name" value="TWO-COMPONENT RESPONSE REGULATOR ORR33"/>
    <property type="match status" value="1"/>
</dbReference>
<keyword evidence="2" id="KW-0902">Two-component regulatory system</keyword>
<feature type="coiled-coil region" evidence="7">
    <location>
        <begin position="153"/>
        <end position="187"/>
    </location>
</feature>
<feature type="domain" description="Response regulatory" evidence="8">
    <location>
        <begin position="34"/>
        <end position="151"/>
    </location>
</feature>
<dbReference type="GO" id="GO:0000976">
    <property type="term" value="F:transcription cis-regulatory region binding"/>
    <property type="evidence" value="ECO:0007669"/>
    <property type="project" value="TreeGrafter"/>
</dbReference>
<evidence type="ECO:0000256" key="6">
    <source>
        <dbReference type="PROSITE-ProRule" id="PRU00169"/>
    </source>
</evidence>
<keyword evidence="1 6" id="KW-0597">Phosphoprotein</keyword>
<dbReference type="GO" id="GO:0000156">
    <property type="term" value="F:phosphorelay response regulator activity"/>
    <property type="evidence" value="ECO:0007669"/>
    <property type="project" value="TreeGrafter"/>
</dbReference>
<evidence type="ECO:0000313" key="10">
    <source>
        <dbReference type="EMBL" id="WJW69688.1"/>
    </source>
</evidence>
<evidence type="ECO:0000259" key="8">
    <source>
        <dbReference type="PROSITE" id="PS50110"/>
    </source>
</evidence>
<dbReference type="Gene3D" id="3.40.50.2300">
    <property type="match status" value="1"/>
</dbReference>
<evidence type="ECO:0000256" key="3">
    <source>
        <dbReference type="ARBA" id="ARBA00023015"/>
    </source>
</evidence>
<evidence type="ECO:0000256" key="2">
    <source>
        <dbReference type="ARBA" id="ARBA00023012"/>
    </source>
</evidence>
<evidence type="ECO:0000256" key="5">
    <source>
        <dbReference type="ARBA" id="ARBA00023163"/>
    </source>
</evidence>
<keyword evidence="4" id="KW-0238">DNA-binding</keyword>
<reference evidence="10" key="2">
    <citation type="journal article" date="2024" name="Nature">
        <title>Anoxygenic phototroph of the Chloroflexota uses a type I reaction centre.</title>
        <authorList>
            <person name="Tsuji J.M."/>
            <person name="Shaw N.A."/>
            <person name="Nagashima S."/>
            <person name="Venkiteswaran J.J."/>
            <person name="Schiff S.L."/>
            <person name="Watanabe T."/>
            <person name="Fukui M."/>
            <person name="Hanada S."/>
            <person name="Tank M."/>
            <person name="Neufeld J.D."/>
        </authorList>
    </citation>
    <scope>NUCLEOTIDE SEQUENCE</scope>
    <source>
        <strain evidence="10">L227-S17</strain>
    </source>
</reference>
<accession>A0A8T7M6Y6</accession>
<organism evidence="9 11">
    <name type="scientific">Candidatus Chlorohelix allophototropha</name>
    <dbReference type="NCBI Taxonomy" id="3003348"/>
    <lineage>
        <taxon>Bacteria</taxon>
        <taxon>Bacillati</taxon>
        <taxon>Chloroflexota</taxon>
        <taxon>Chloroflexia</taxon>
        <taxon>Candidatus Chloroheliales</taxon>
        <taxon>Candidatus Chloroheliaceae</taxon>
        <taxon>Candidatus Chlorohelix</taxon>
    </lineage>
</organism>
<dbReference type="InterPro" id="IPR001789">
    <property type="entry name" value="Sig_transdc_resp-reg_receiver"/>
</dbReference>
<evidence type="ECO:0000313" key="9">
    <source>
        <dbReference type="EMBL" id="NWJ47783.1"/>
    </source>
</evidence>
<gene>
    <name evidence="9" type="ORF">HXX08_18170</name>
    <name evidence="10" type="ORF">OZ401_003316</name>
</gene>
<dbReference type="Proteomes" id="UP001431572">
    <property type="component" value="Chromosome 2"/>
</dbReference>
<dbReference type="RefSeq" id="WP_341471561.1">
    <property type="nucleotide sequence ID" value="NZ_CP128400.1"/>
</dbReference>
<dbReference type="FunFam" id="3.40.50.2300:FF:000001">
    <property type="entry name" value="DNA-binding response regulator PhoB"/>
    <property type="match status" value="1"/>
</dbReference>
<dbReference type="InterPro" id="IPR039420">
    <property type="entry name" value="WalR-like"/>
</dbReference>
<proteinExistence type="predicted"/>
<dbReference type="InterPro" id="IPR011006">
    <property type="entry name" value="CheY-like_superfamily"/>
</dbReference>